<name>A0A225M1P3_9BURK</name>
<organism evidence="1 2">
    <name type="scientific">Candidimonas nitroreducens</name>
    <dbReference type="NCBI Taxonomy" id="683354"/>
    <lineage>
        <taxon>Bacteria</taxon>
        <taxon>Pseudomonadati</taxon>
        <taxon>Pseudomonadota</taxon>
        <taxon>Betaproteobacteria</taxon>
        <taxon>Burkholderiales</taxon>
        <taxon>Alcaligenaceae</taxon>
        <taxon>Candidimonas</taxon>
    </lineage>
</organism>
<protein>
    <submittedName>
        <fullName evidence="1">Uncharacterized protein</fullName>
    </submittedName>
</protein>
<proteinExistence type="predicted"/>
<sequence>MLVKPNPDTLTALGRIGKTAEWGIIEGWLRESRERYVNASLDPDPARSRQMQGAMVAIDELLVTIRAAVDLTTRR</sequence>
<keyword evidence="2" id="KW-1185">Reference proteome</keyword>
<evidence type="ECO:0000313" key="1">
    <source>
        <dbReference type="EMBL" id="OWT55264.1"/>
    </source>
</evidence>
<dbReference type="AlphaFoldDB" id="A0A225M1P3"/>
<dbReference type="EMBL" id="NJIH01000013">
    <property type="protein sequence ID" value="OWT55264.1"/>
    <property type="molecule type" value="Genomic_DNA"/>
</dbReference>
<comment type="caution">
    <text evidence="1">The sequence shown here is derived from an EMBL/GenBank/DDBJ whole genome shotgun (WGS) entry which is preliminary data.</text>
</comment>
<dbReference type="Proteomes" id="UP000214603">
    <property type="component" value="Unassembled WGS sequence"/>
</dbReference>
<accession>A0A225M1P3</accession>
<evidence type="ECO:0000313" key="2">
    <source>
        <dbReference type="Proteomes" id="UP000214603"/>
    </source>
</evidence>
<gene>
    <name evidence="1" type="ORF">CEY11_21375</name>
</gene>
<reference evidence="2" key="1">
    <citation type="submission" date="2017-06" db="EMBL/GenBank/DDBJ databases">
        <title>Herbaspirillum phytohormonus sp. nov., isolated from the root nodule of Robinia pseudoacacia in lead-zinc mine.</title>
        <authorList>
            <person name="Fan M."/>
            <person name="Lin Y."/>
        </authorList>
    </citation>
    <scope>NUCLEOTIDE SEQUENCE [LARGE SCALE GENOMIC DNA]</scope>
    <source>
        <strain evidence="2">SC-089</strain>
    </source>
</reference>